<dbReference type="SUPFAM" id="SSF53335">
    <property type="entry name" value="S-adenosyl-L-methionine-dependent methyltransferases"/>
    <property type="match status" value="1"/>
</dbReference>
<dbReference type="PANTHER" id="PTHR14614:SF130">
    <property type="entry name" value="PROTEIN-LYSINE N-METHYLTRANSFERASE EEF2KMT"/>
    <property type="match status" value="1"/>
</dbReference>
<dbReference type="RefSeq" id="XP_009495594.1">
    <property type="nucleotide sequence ID" value="XM_009497319.1"/>
</dbReference>
<dbReference type="InterPro" id="IPR029063">
    <property type="entry name" value="SAM-dependent_MTases_sf"/>
</dbReference>
<gene>
    <name evidence="1" type="ORF">H696_03453</name>
</gene>
<dbReference type="Gene3D" id="3.40.50.150">
    <property type="entry name" value="Vaccinia Virus protein VP39"/>
    <property type="match status" value="1"/>
</dbReference>
<dbReference type="PANTHER" id="PTHR14614">
    <property type="entry name" value="HEPATOCELLULAR CARCINOMA-ASSOCIATED ANTIGEN"/>
    <property type="match status" value="1"/>
</dbReference>
<dbReference type="STRING" id="691883.A0A058Z7X5"/>
<keyword evidence="2" id="KW-1185">Reference proteome</keyword>
<dbReference type="AlphaFoldDB" id="A0A058Z7X5"/>
<dbReference type="eggNOG" id="ENOG502SCRU">
    <property type="taxonomic scope" value="Eukaryota"/>
</dbReference>
<proteinExistence type="predicted"/>
<dbReference type="GeneID" id="20528178"/>
<evidence type="ECO:0008006" key="3">
    <source>
        <dbReference type="Google" id="ProtNLM"/>
    </source>
</evidence>
<sequence>MTTTPDAPDPCVAEDCMVFEALSAFLQGQANAPARLLAALADPAAPMASDGTACSRLAARVSGEVLCSELARLRPPPAAAAGRFIRQVVTAIESTRAHEVPEDMYALYFEHTMSPAAGAAGSRGDSMADDPLHSGTFRTLLVPPGAATPGACPDWLAATSLPRHLSVPATNRLISHGTTGLALWTASIALAELLLGVGRPAGGPAAAFPLDIGVPPVDAALGPDVTAEQLAALFAKPHFLSEHSRAMSVPEPGAWDTAALVCPDRQALGHAGPAWVAGRRVLELGSGLGFLGLAAALAGAEHVRMTDAHGRVLSALDYSVEINAKQLRPGALSTGVLDWADFLAGIAPATTPGALPSILSHPATGESAAATEGQHFDLILAADVIFEESLVVYLVAALRQLLAGRRNFPLGALVANTMRRPETVAFFVAYARAAGLQVREILPASGDGPGASTPGGPCCEAMCRWSRPEASRVIIMHVTAPIEV</sequence>
<dbReference type="EMBL" id="KB932205">
    <property type="protein sequence ID" value="KCV69988.1"/>
    <property type="molecule type" value="Genomic_DNA"/>
</dbReference>
<dbReference type="OrthoDB" id="194386at2759"/>
<dbReference type="Proteomes" id="UP000030693">
    <property type="component" value="Unassembled WGS sequence"/>
</dbReference>
<accession>A0A058Z7X5</accession>
<reference evidence="1" key="1">
    <citation type="submission" date="2013-04" db="EMBL/GenBank/DDBJ databases">
        <title>The Genome Sequence of Fonticula alba ATCC 38817.</title>
        <authorList>
            <consortium name="The Broad Institute Genomics Platform"/>
            <person name="Russ C."/>
            <person name="Cuomo C."/>
            <person name="Burger G."/>
            <person name="Gray M.W."/>
            <person name="Holland P.W.H."/>
            <person name="King N."/>
            <person name="Lang F.B.F."/>
            <person name="Roger A.J."/>
            <person name="Ruiz-Trillo I."/>
            <person name="Brown M."/>
            <person name="Walker B."/>
            <person name="Young S."/>
            <person name="Zeng Q."/>
            <person name="Gargeya S."/>
            <person name="Fitzgerald M."/>
            <person name="Haas B."/>
            <person name="Abouelleil A."/>
            <person name="Allen A.W."/>
            <person name="Alvarado L."/>
            <person name="Arachchi H.M."/>
            <person name="Berlin A.M."/>
            <person name="Chapman S.B."/>
            <person name="Gainer-Dewar J."/>
            <person name="Goldberg J."/>
            <person name="Griggs A."/>
            <person name="Gujja S."/>
            <person name="Hansen M."/>
            <person name="Howarth C."/>
            <person name="Imamovic A."/>
            <person name="Ireland A."/>
            <person name="Larimer J."/>
            <person name="McCowan C."/>
            <person name="Murphy C."/>
            <person name="Pearson M."/>
            <person name="Poon T.W."/>
            <person name="Priest M."/>
            <person name="Roberts A."/>
            <person name="Saif S."/>
            <person name="Shea T."/>
            <person name="Sisk P."/>
            <person name="Sykes S."/>
            <person name="Wortman J."/>
            <person name="Nusbaum C."/>
            <person name="Birren B."/>
        </authorList>
    </citation>
    <scope>NUCLEOTIDE SEQUENCE [LARGE SCALE GENOMIC DNA]</scope>
    <source>
        <strain evidence="1">ATCC 38817</strain>
    </source>
</reference>
<dbReference type="Pfam" id="PF10294">
    <property type="entry name" value="Methyltransf_16"/>
    <property type="match status" value="2"/>
</dbReference>
<organism evidence="1">
    <name type="scientific">Fonticula alba</name>
    <name type="common">Slime mold</name>
    <dbReference type="NCBI Taxonomy" id="691883"/>
    <lineage>
        <taxon>Eukaryota</taxon>
        <taxon>Rotosphaerida</taxon>
        <taxon>Fonticulaceae</taxon>
        <taxon>Fonticula</taxon>
    </lineage>
</organism>
<name>A0A058Z7X5_FONAL</name>
<evidence type="ECO:0000313" key="2">
    <source>
        <dbReference type="Proteomes" id="UP000030693"/>
    </source>
</evidence>
<evidence type="ECO:0000313" key="1">
    <source>
        <dbReference type="EMBL" id="KCV69988.1"/>
    </source>
</evidence>
<dbReference type="InterPro" id="IPR019410">
    <property type="entry name" value="Methyltransf_16"/>
</dbReference>
<protein>
    <recommendedName>
        <fullName evidence="3">FAM86 N-terminal domain-containing protein</fullName>
    </recommendedName>
</protein>